<name>A0A812LWG6_9DINO</name>
<protein>
    <submittedName>
        <fullName evidence="2">Smyd3 protein</fullName>
    </submittedName>
</protein>
<comment type="caution">
    <text evidence="2">The sequence shown here is derived from an EMBL/GenBank/DDBJ whole genome shotgun (WGS) entry which is preliminary data.</text>
</comment>
<organism evidence="2 3">
    <name type="scientific">Symbiodinium necroappetens</name>
    <dbReference type="NCBI Taxonomy" id="1628268"/>
    <lineage>
        <taxon>Eukaryota</taxon>
        <taxon>Sar</taxon>
        <taxon>Alveolata</taxon>
        <taxon>Dinophyceae</taxon>
        <taxon>Suessiales</taxon>
        <taxon>Symbiodiniaceae</taxon>
        <taxon>Symbiodinium</taxon>
    </lineage>
</organism>
<gene>
    <name evidence="2" type="primary">Smyd3</name>
    <name evidence="2" type="ORF">SNEC2469_LOCUS4950</name>
</gene>
<dbReference type="OrthoDB" id="446069at2759"/>
<keyword evidence="3" id="KW-1185">Reference proteome</keyword>
<keyword evidence="1" id="KW-0732">Signal</keyword>
<evidence type="ECO:0000256" key="1">
    <source>
        <dbReference type="SAM" id="SignalP"/>
    </source>
</evidence>
<feature type="non-terminal residue" evidence="2">
    <location>
        <position position="228"/>
    </location>
</feature>
<dbReference type="Proteomes" id="UP000601435">
    <property type="component" value="Unassembled WGS sequence"/>
</dbReference>
<proteinExistence type="predicted"/>
<reference evidence="2" key="1">
    <citation type="submission" date="2021-02" db="EMBL/GenBank/DDBJ databases">
        <authorList>
            <person name="Dougan E. K."/>
            <person name="Rhodes N."/>
            <person name="Thang M."/>
            <person name="Chan C."/>
        </authorList>
    </citation>
    <scope>NUCLEOTIDE SEQUENCE</scope>
</reference>
<evidence type="ECO:0000313" key="2">
    <source>
        <dbReference type="EMBL" id="CAE7248003.1"/>
    </source>
</evidence>
<feature type="signal peptide" evidence="1">
    <location>
        <begin position="1"/>
        <end position="27"/>
    </location>
</feature>
<dbReference type="AlphaFoldDB" id="A0A812LWG6"/>
<sequence>MELTRRRCHGILALTAFALAWRPGVQAFAGAARALWSMSQRTDLRQLQQPTARRAVMEPPTRMRPPDVEDAVRSKAKDWAECLVQFGDSAYDAQEVWVFRRGDYEEFQRLIGLRLSYRKPSAPGDAEDAGPARFGTARREEAMQNTKVLCRERNIDSSLICSQCVKVFTGGAYEEAGIAVPAHPPVPDVLGCLALSVGDVDGTGNETSTQGGIARNRSPLKQTSFCNY</sequence>
<feature type="chain" id="PRO_5033044296" evidence="1">
    <location>
        <begin position="28"/>
        <end position="228"/>
    </location>
</feature>
<evidence type="ECO:0000313" key="3">
    <source>
        <dbReference type="Proteomes" id="UP000601435"/>
    </source>
</evidence>
<dbReference type="EMBL" id="CAJNJA010009556">
    <property type="protein sequence ID" value="CAE7248003.1"/>
    <property type="molecule type" value="Genomic_DNA"/>
</dbReference>
<accession>A0A812LWG6</accession>